<gene>
    <name evidence="11" type="ORF">ACFPBZ_12405</name>
</gene>
<evidence type="ECO:0000256" key="1">
    <source>
        <dbReference type="ARBA" id="ARBA00007664"/>
    </source>
</evidence>
<evidence type="ECO:0000259" key="9">
    <source>
        <dbReference type="Pfam" id="PF00089"/>
    </source>
</evidence>
<evidence type="ECO:0000313" key="11">
    <source>
        <dbReference type="EMBL" id="MFC5063011.1"/>
    </source>
</evidence>
<name>A0ABV9YQZ0_9PSEU</name>
<evidence type="ECO:0000256" key="6">
    <source>
        <dbReference type="ARBA" id="ARBA00023145"/>
    </source>
</evidence>
<keyword evidence="2" id="KW-0645">Protease</keyword>
<protein>
    <submittedName>
        <fullName evidence="11">S1 family peptidase</fullName>
    </submittedName>
</protein>
<evidence type="ECO:0000259" key="10">
    <source>
        <dbReference type="Pfam" id="PF02983"/>
    </source>
</evidence>
<dbReference type="PROSITE" id="PS00135">
    <property type="entry name" value="TRYPSIN_SER"/>
    <property type="match status" value="1"/>
</dbReference>
<dbReference type="Proteomes" id="UP001595947">
    <property type="component" value="Unassembled WGS sequence"/>
</dbReference>
<comment type="caution">
    <text evidence="11">The sequence shown here is derived from an EMBL/GenBank/DDBJ whole genome shotgun (WGS) entry which is preliminary data.</text>
</comment>
<dbReference type="PROSITE" id="PS00134">
    <property type="entry name" value="TRYPSIN_HIS"/>
    <property type="match status" value="1"/>
</dbReference>
<sequence length="333" mass="34113">MWPICDTPPEGPACPSRTPLPASSARSCSCSPPSSERPPRPSPTPPRRPPRPAGPTGSIEVTPREGQDAKERLDARSDRVPATVTAWYVDPATRQTVVAVVGPVTPEATEFAADENPAAVRLRPMSAPVRPLQVVAPPQAPTTLVGGTAITAESVRCSVGWSVRSATTLSVLTAGHCTEDAMTWDGPDRRPLGTVTRSRYPTEDYGLIQVGDPSAWRPSGQVAGGPTVTGSTPSGIGAPVCRSGSTSGYHCGEIQGLDATVNYGSGVVVSGLVRTSACAEPGDSGGPFVDPGTAQAQGTLSGGSGDCTSGGESYFEPLAPLLERFGLTLVTGS</sequence>
<feature type="compositionally biased region" description="Basic and acidic residues" evidence="8">
    <location>
        <begin position="62"/>
        <end position="78"/>
    </location>
</feature>
<dbReference type="Pfam" id="PF00089">
    <property type="entry name" value="Trypsin"/>
    <property type="match status" value="1"/>
</dbReference>
<dbReference type="Pfam" id="PF02983">
    <property type="entry name" value="Pro_Al_protease"/>
    <property type="match status" value="1"/>
</dbReference>
<evidence type="ECO:0000313" key="12">
    <source>
        <dbReference type="Proteomes" id="UP001595947"/>
    </source>
</evidence>
<feature type="domain" description="Peptidase S1" evidence="9">
    <location>
        <begin position="145"/>
        <end position="313"/>
    </location>
</feature>
<dbReference type="CDD" id="cd21112">
    <property type="entry name" value="alphaLP-like"/>
    <property type="match status" value="1"/>
</dbReference>
<dbReference type="InterPro" id="IPR035070">
    <property type="entry name" value="Streptogrisin_prodomain"/>
</dbReference>
<dbReference type="InterPro" id="IPR001316">
    <property type="entry name" value="Pept_S1A_streptogrisin"/>
</dbReference>
<evidence type="ECO:0000256" key="3">
    <source>
        <dbReference type="ARBA" id="ARBA00022729"/>
    </source>
</evidence>
<dbReference type="Gene3D" id="2.40.10.10">
    <property type="entry name" value="Trypsin-like serine proteases"/>
    <property type="match status" value="2"/>
</dbReference>
<dbReference type="PIRSF" id="PIRSF001134">
    <property type="entry name" value="Streptogrisin"/>
    <property type="match status" value="1"/>
</dbReference>
<dbReference type="PRINTS" id="PR00861">
    <property type="entry name" value="ALYTICPTASE"/>
</dbReference>
<keyword evidence="3" id="KW-0732">Signal</keyword>
<comment type="similarity">
    <text evidence="1">Belongs to the peptidase S1 family.</text>
</comment>
<evidence type="ECO:0000256" key="5">
    <source>
        <dbReference type="ARBA" id="ARBA00022825"/>
    </source>
</evidence>
<evidence type="ECO:0000256" key="7">
    <source>
        <dbReference type="ARBA" id="ARBA00023157"/>
    </source>
</evidence>
<keyword evidence="7" id="KW-1015">Disulfide bond</keyword>
<proteinExistence type="inferred from homology"/>
<dbReference type="SUPFAM" id="SSF50494">
    <property type="entry name" value="Trypsin-like serine proteases"/>
    <property type="match status" value="1"/>
</dbReference>
<dbReference type="InterPro" id="IPR018114">
    <property type="entry name" value="TRYPSIN_HIS"/>
</dbReference>
<keyword evidence="12" id="KW-1185">Reference proteome</keyword>
<evidence type="ECO:0000256" key="4">
    <source>
        <dbReference type="ARBA" id="ARBA00022801"/>
    </source>
</evidence>
<accession>A0ABV9YQZ0</accession>
<dbReference type="InterPro" id="IPR004236">
    <property type="entry name" value="Pept_S1_alpha_lytic"/>
</dbReference>
<feature type="compositionally biased region" description="Low complexity" evidence="8">
    <location>
        <begin position="224"/>
        <end position="236"/>
    </location>
</feature>
<dbReference type="InterPro" id="IPR043504">
    <property type="entry name" value="Peptidase_S1_PA_chymotrypsin"/>
</dbReference>
<dbReference type="InterPro" id="IPR009003">
    <property type="entry name" value="Peptidase_S1_PA"/>
</dbReference>
<keyword evidence="5" id="KW-0720">Serine protease</keyword>
<feature type="compositionally biased region" description="Pro residues" evidence="8">
    <location>
        <begin position="40"/>
        <end position="53"/>
    </location>
</feature>
<feature type="region of interest" description="Disordered" evidence="8">
    <location>
        <begin position="209"/>
        <end position="236"/>
    </location>
</feature>
<keyword evidence="4" id="KW-0378">Hydrolase</keyword>
<dbReference type="InterPro" id="IPR033116">
    <property type="entry name" value="TRYPSIN_SER"/>
</dbReference>
<reference evidence="12" key="1">
    <citation type="journal article" date="2019" name="Int. J. Syst. Evol. Microbiol.">
        <title>The Global Catalogue of Microorganisms (GCM) 10K type strain sequencing project: providing services to taxonomists for standard genome sequencing and annotation.</title>
        <authorList>
            <consortium name="The Broad Institute Genomics Platform"/>
            <consortium name="The Broad Institute Genome Sequencing Center for Infectious Disease"/>
            <person name="Wu L."/>
            <person name="Ma J."/>
        </authorList>
    </citation>
    <scope>NUCLEOTIDE SEQUENCE [LARGE SCALE GENOMIC DNA]</scope>
    <source>
        <strain evidence="12">CGMCC 4.7093</strain>
    </source>
</reference>
<dbReference type="RefSeq" id="WP_378036362.1">
    <property type="nucleotide sequence ID" value="NZ_JBHSIV010000011.1"/>
</dbReference>
<evidence type="ECO:0000256" key="8">
    <source>
        <dbReference type="SAM" id="MobiDB-lite"/>
    </source>
</evidence>
<dbReference type="EMBL" id="JBHSIV010000011">
    <property type="protein sequence ID" value="MFC5063011.1"/>
    <property type="molecule type" value="Genomic_DNA"/>
</dbReference>
<organism evidence="11 12">
    <name type="scientific">Actinomycetospora atypica</name>
    <dbReference type="NCBI Taxonomy" id="1290095"/>
    <lineage>
        <taxon>Bacteria</taxon>
        <taxon>Bacillati</taxon>
        <taxon>Actinomycetota</taxon>
        <taxon>Actinomycetes</taxon>
        <taxon>Pseudonocardiales</taxon>
        <taxon>Pseudonocardiaceae</taxon>
        <taxon>Actinomycetospora</taxon>
    </lineage>
</organism>
<feature type="region of interest" description="Disordered" evidence="8">
    <location>
        <begin position="1"/>
        <end position="78"/>
    </location>
</feature>
<dbReference type="Gene3D" id="3.30.300.50">
    <property type="match status" value="1"/>
</dbReference>
<evidence type="ECO:0000256" key="2">
    <source>
        <dbReference type="ARBA" id="ARBA00022670"/>
    </source>
</evidence>
<feature type="compositionally biased region" description="Low complexity" evidence="8">
    <location>
        <begin position="21"/>
        <end position="34"/>
    </location>
</feature>
<dbReference type="InterPro" id="IPR001254">
    <property type="entry name" value="Trypsin_dom"/>
</dbReference>
<keyword evidence="6" id="KW-0865">Zymogen</keyword>
<feature type="domain" description="Peptidase S1A alpha-lytic prodomain" evidence="10">
    <location>
        <begin position="67"/>
        <end position="113"/>
    </location>
</feature>